<organism evidence="2 3">
    <name type="scientific">Alloalcanivorax profundimaris</name>
    <dbReference type="NCBI Taxonomy" id="2735259"/>
    <lineage>
        <taxon>Bacteria</taxon>
        <taxon>Pseudomonadati</taxon>
        <taxon>Pseudomonadota</taxon>
        <taxon>Gammaproteobacteria</taxon>
        <taxon>Oceanospirillales</taxon>
        <taxon>Alcanivoracaceae</taxon>
        <taxon>Alloalcanivorax</taxon>
    </lineage>
</organism>
<dbReference type="InterPro" id="IPR001466">
    <property type="entry name" value="Beta-lactam-related"/>
</dbReference>
<dbReference type="InterPro" id="IPR012338">
    <property type="entry name" value="Beta-lactam/transpept-like"/>
</dbReference>
<comment type="caution">
    <text evidence="2">The sequence shown here is derived from an EMBL/GenBank/DDBJ whole genome shotgun (WGS) entry which is preliminary data.</text>
</comment>
<sequence length="408" mass="44682">MVLRPRLSRLLCETRTPIPRDLDRLTGIGTEVPAGEAGLADTDVAAIWKATRRLYRTGMSPGIALCLRRNGQVILDRTLGYADPVSERLLTPDTPVCLFSASKSITAMLVHHLAETGRLNLDDPVSRYLPDYGRQGKHRTTLRHMLTHRAGIPRPDRPVDPDILYRPDDILDILCRARPSTLGTQAYHAITAGFVLGAVVEKVTGEPLNATLDRVVRQPLGMRYFTFGATGPERARDMTTGVPLKLVDLFLNHAVGGTLDEVVRVTNDDRFQDVTVPAGNLYATAEEAGRFFQMLLDGGQWQGRRLFHPDTVAAARAPASRRPRLDRTLMLPLTFSPGFMLGNRGIGLFGPSAPRAFGHLGFISIYCWADPDRALSGALLTTGKGLIGPHLPALLNLQYTINRVTAAS</sequence>
<name>A0ABS0AP50_9GAMM</name>
<proteinExistence type="predicted"/>
<dbReference type="Proteomes" id="UP000662703">
    <property type="component" value="Unassembled WGS sequence"/>
</dbReference>
<dbReference type="SUPFAM" id="SSF56601">
    <property type="entry name" value="beta-lactamase/transpeptidase-like"/>
    <property type="match status" value="1"/>
</dbReference>
<feature type="domain" description="Beta-lactamase-related" evidence="1">
    <location>
        <begin position="52"/>
        <end position="387"/>
    </location>
</feature>
<evidence type="ECO:0000313" key="3">
    <source>
        <dbReference type="Proteomes" id="UP000662703"/>
    </source>
</evidence>
<reference evidence="2 3" key="1">
    <citation type="submission" date="2012-09" db="EMBL/GenBank/DDBJ databases">
        <title>Genome Sequence of alkane-degrading Bacterium Alcanivorax sp. 521-1.</title>
        <authorList>
            <person name="Lai Q."/>
            <person name="Shao Z."/>
        </authorList>
    </citation>
    <scope>NUCLEOTIDE SEQUENCE [LARGE SCALE GENOMIC DNA]</scope>
    <source>
        <strain evidence="2 3">521-1</strain>
    </source>
</reference>
<dbReference type="EMBL" id="ARXX01000013">
    <property type="protein sequence ID" value="MBF5055918.1"/>
    <property type="molecule type" value="Genomic_DNA"/>
</dbReference>
<accession>A0ABS0AP50</accession>
<dbReference type="Pfam" id="PF00144">
    <property type="entry name" value="Beta-lactamase"/>
    <property type="match status" value="1"/>
</dbReference>
<dbReference type="PANTHER" id="PTHR43283">
    <property type="entry name" value="BETA-LACTAMASE-RELATED"/>
    <property type="match status" value="1"/>
</dbReference>
<gene>
    <name evidence="2" type="ORF">Y5W_01212</name>
</gene>
<dbReference type="PANTHER" id="PTHR43283:SF3">
    <property type="entry name" value="BETA-LACTAMASE FAMILY PROTEIN (AFU_ORTHOLOGUE AFUA_5G07500)"/>
    <property type="match status" value="1"/>
</dbReference>
<protein>
    <recommendedName>
        <fullName evidence="1">Beta-lactamase-related domain-containing protein</fullName>
    </recommendedName>
</protein>
<dbReference type="Gene3D" id="3.40.710.10">
    <property type="entry name" value="DD-peptidase/beta-lactamase superfamily"/>
    <property type="match status" value="1"/>
</dbReference>
<evidence type="ECO:0000313" key="2">
    <source>
        <dbReference type="EMBL" id="MBF5055918.1"/>
    </source>
</evidence>
<keyword evidence="3" id="KW-1185">Reference proteome</keyword>
<dbReference type="RefSeq" id="WP_194864532.1">
    <property type="nucleotide sequence ID" value="NZ_ARXX01000013.1"/>
</dbReference>
<dbReference type="InterPro" id="IPR050789">
    <property type="entry name" value="Diverse_Enzym_Activities"/>
</dbReference>
<evidence type="ECO:0000259" key="1">
    <source>
        <dbReference type="Pfam" id="PF00144"/>
    </source>
</evidence>